<protein>
    <submittedName>
        <fullName evidence="2">Choice-of-anchor L domain-containing protein</fullName>
    </submittedName>
</protein>
<evidence type="ECO:0000313" key="3">
    <source>
        <dbReference type="Proteomes" id="UP001168579"/>
    </source>
</evidence>
<comment type="caution">
    <text evidence="2">The sequence shown here is derived from an EMBL/GenBank/DDBJ whole genome shotgun (WGS) entry which is preliminary data.</text>
</comment>
<dbReference type="InterPro" id="IPR049804">
    <property type="entry name" value="Choice_anch_L"/>
</dbReference>
<feature type="region of interest" description="Disordered" evidence="1">
    <location>
        <begin position="723"/>
        <end position="794"/>
    </location>
</feature>
<keyword evidence="3" id="KW-1185">Reference proteome</keyword>
<reference evidence="2" key="2">
    <citation type="submission" date="2023-06" db="EMBL/GenBank/DDBJ databases">
        <authorList>
            <person name="Lucena T."/>
            <person name="Sun Q."/>
        </authorList>
    </citation>
    <scope>NUCLEOTIDE SEQUENCE</scope>
    <source>
        <strain evidence="2">CECT 8869</strain>
    </source>
</reference>
<evidence type="ECO:0000256" key="1">
    <source>
        <dbReference type="SAM" id="MobiDB-lite"/>
    </source>
</evidence>
<dbReference type="EMBL" id="JAUKUC010000001">
    <property type="protein sequence ID" value="MDO1513153.1"/>
    <property type="molecule type" value="Genomic_DNA"/>
</dbReference>
<proteinExistence type="predicted"/>
<accession>A0ABT8RQH2</accession>
<dbReference type="NCBIfam" id="NF038133">
    <property type="entry name" value="choice_anch_L"/>
    <property type="match status" value="1"/>
</dbReference>
<feature type="compositionally biased region" description="Acidic residues" evidence="1">
    <location>
        <begin position="753"/>
        <end position="762"/>
    </location>
</feature>
<organism evidence="2 3">
    <name type="scientific">Maribacter confluentis</name>
    <dbReference type="NCBI Taxonomy" id="1656093"/>
    <lineage>
        <taxon>Bacteria</taxon>
        <taxon>Pseudomonadati</taxon>
        <taxon>Bacteroidota</taxon>
        <taxon>Flavobacteriia</taxon>
        <taxon>Flavobacteriales</taxon>
        <taxon>Flavobacteriaceae</taxon>
        <taxon>Maribacter</taxon>
    </lineage>
</organism>
<dbReference type="Proteomes" id="UP001168579">
    <property type="component" value="Unassembled WGS sequence"/>
</dbReference>
<sequence length="2231" mass="226555">MKISIISVLKSLAFLLLLLVCHHSFGQTIFTSGANNTTLLNQLDGPGVILSNATLEAGNRATQIGIFSNAISGGNFEIDEGVVLSTGSVDQAFRANSETQSTINAPGVTQYNDSDIVNINPNANYDVVVFSFDVVLEPGYQDLLVNFQFGSDEYPDYVGSQFNDIFGLFVTGPGITGSVNIANVPGSGNPVAVNSINAGFLGCQDDATAEDLTQSALYINNGHNTNGAICNTNPGPFTVTTEYNGLTNQLRGTILSLVPGSVYRFKVAIADTADASLDSAVFMNIISASLSITANDDNGTSIKGVEGAAVNNVLANDEYGINTPNLSDVIISQISTTNPGVTINTSTGEVNVSSAVPVGTYELVYQICDVANSSSCSTASVFIYVLEDTDGDGVADADDMDDDNDGILDTVECTNLLLQGGFENLTGLSNGNNIGVDIAPWVLGGGNQANVVQVDGAGGFDYGNGGPFEDANPETGSGVSQRYLDIAGGSNDFYQSFVIDGTAEITFSGYFSARDNLSGNGSISILSGVGIAGTLIDGSGTLVINSDGDSQNKPWTYFEKIITLPAGTYSFVVSMDENLNFDEGRVKNCFDTDADGVPDYLDLDSDNDGIYDAIEAGHGQTQTSGKVDGAVGADGVPNAVQDGGLEDSSTVNYIVVDSEATPDNIPDYLDLDADNDGIPDNVEAQTTAGYVTPNTDDSATYIVNNGVNSAYLGGLIPENTDGTDVPDYLDLDSDNEGGNDTAEAGLTLANSDSDSDGLDDNIDTSADYSDPNGSINDPTALPNTQNTTTPEVDYRDESPAAIVANDDATPADLTAVNGFTGGDAGDVTTNDLLNGVSVDDNDINITITDIDGLTGVTIAADGTITVPAGTAARTYNVEYSICEKLNTSNCNTAIATIVVEAAAIVANDDATPADLTAVNGFTGGDAGDVTTNDLLNGVAVDDNDINITITDIDGLTGVTIAADGTITVPAGTAARTYNVEYSICEKLNTSNCNTAIATIVVEAAAIVANDDATPADLTAVNGFTGGDAGDVTTNDLLNGVAVDDNDINITITDIDGLTGVTIAADGTITVPAGTAARTYNVEYSICEKLNTSNCNTAIATIVVEAAAIVANDDATPADLTAVNGFTGGDAGDVTTNDLLNGVAVDDNDINITVTNAGGLTGVTIAVDGTLTVPVGTQAGSYNVVYTICEKLNSSNCSTATANVVVEAAPINAITDDFSGNPVNGKDGGTIGDVTTNDTLNGVAVDDNDINISVTDNDGLTGVTIATDGTLIVPADTPAGTYNVEYSICEKLNTSNCDTAIATIIVEAAPIVANDDATPADLVAVNGFTGGDAGDVTTNDTLNSVAVDDNDINITVTNNGGLTGVTIATDGTISVPAGTAAGNYSVVYTICEKLNTANCSTATTTIIVEAAPIVANNDTTPADLTSVNGFAGGNAGDVTSNDTLNGISVDDNDITILITNTDGLTGVTIATDGTLTVPAGTPAGTYAIEYSICENLNTANCDTAIVNVVVDAPLIVANNDATPADLATVNGFEGGVAGDVTTNDTLNGVIVDDNDINILVTDDDGLTGVTIATDGTLTVPASTPAGTYNVEYSICEKLNTSNCDTAIATIVVEAAPIVANVDTTPAELVPVNGYEGGVAGDVTTNDTLNGVAVDDNDINITLDTVSNTIGASVDANGNISVPAGTAAGTYNIDYTICEKLNTANCSTATASISVEAAPIVANDDATPANLASVNGYEGGIAGDVTTNDTLNGIQVQDAEITISLNDDGGLSGVTIESDGVVTVPAKIKAGTYNIEYTICEILNPGNCSTATATIVVDPAPIVAVSDDFSANPVNGKDGGSAGDVTLNDTLNGDPVIDNEINISLIDNDGLVGVNINADGTVNVPSNTPAGTYNITYSICENLNPTNCESTTVTIVVASAPIIANDDDFTVNPINGKDGGIAGDVTLNDTLNGSPVNDGDITITVTDNDGLNGASIGPNGNITVPANTPAGTYDVIYSICENLNPTNCESGTAIVVVEPSVIDAVNDDFSGNSINGKTGGTPGDVTANDTLNGVLVNDGDITITVTDNDGLTGVNIASNGNINIPINTPAGSYSINYSICENLNPTNCDAATAIVVVGASPIVAVNDDFSTNPVNGKNGGTAGDVTLNDTLNGTNVSDSDITITVTNNDNLTGVTINANGTVNIPANSPAGTYTLEYRICENLNPGNCATANVVVVVNASPIDAVNDDFTGMP</sequence>
<feature type="compositionally biased region" description="Acidic residues" evidence="1">
    <location>
        <begin position="727"/>
        <end position="737"/>
    </location>
</feature>
<dbReference type="InterPro" id="IPR028974">
    <property type="entry name" value="TSP_type-3_rpt"/>
</dbReference>
<gene>
    <name evidence="2" type="ORF">Q2T41_10845</name>
</gene>
<name>A0ABT8RQH2_9FLAO</name>
<evidence type="ECO:0000313" key="2">
    <source>
        <dbReference type="EMBL" id="MDO1513153.1"/>
    </source>
</evidence>
<feature type="compositionally biased region" description="Polar residues" evidence="1">
    <location>
        <begin position="771"/>
        <end position="790"/>
    </location>
</feature>
<reference evidence="2" key="1">
    <citation type="journal article" date="2014" name="Int. J. Syst. Evol. Microbiol.">
        <title>Complete genome of a new Firmicutes species belonging to the dominant human colonic microbiota ('Ruminococcus bicirculans') reveals two chromosomes and a selective capacity to utilize plant glucans.</title>
        <authorList>
            <consortium name="NISC Comparative Sequencing Program"/>
            <person name="Wegmann U."/>
            <person name="Louis P."/>
            <person name="Goesmann A."/>
            <person name="Henrissat B."/>
            <person name="Duncan S.H."/>
            <person name="Flint H.J."/>
        </authorList>
    </citation>
    <scope>NUCLEOTIDE SEQUENCE</scope>
    <source>
        <strain evidence="2">CECT 8869</strain>
    </source>
</reference>
<dbReference type="RefSeq" id="WP_304436101.1">
    <property type="nucleotide sequence ID" value="NZ_JAUKUC010000001.1"/>
</dbReference>
<dbReference type="SUPFAM" id="SSF103647">
    <property type="entry name" value="TSP type-3 repeat"/>
    <property type="match status" value="1"/>
</dbReference>